<keyword evidence="3" id="KW-1185">Reference proteome</keyword>
<evidence type="ECO:0000313" key="2">
    <source>
        <dbReference type="EMBL" id="BCX48073.1"/>
    </source>
</evidence>
<feature type="compositionally biased region" description="Basic and acidic residues" evidence="1">
    <location>
        <begin position="27"/>
        <end position="39"/>
    </location>
</feature>
<name>A0ABN6H4Q4_9BACT</name>
<feature type="region of interest" description="Disordered" evidence="1">
    <location>
        <begin position="27"/>
        <end position="66"/>
    </location>
</feature>
<dbReference type="Proteomes" id="UP001374893">
    <property type="component" value="Chromosome"/>
</dbReference>
<accession>A0ABN6H4Q4</accession>
<dbReference type="RefSeq" id="WP_338690646.1">
    <property type="nucleotide sequence ID" value="NZ_AP024702.1"/>
</dbReference>
<evidence type="ECO:0000256" key="1">
    <source>
        <dbReference type="SAM" id="MobiDB-lite"/>
    </source>
</evidence>
<dbReference type="Gene3D" id="3.30.700.10">
    <property type="entry name" value="Glycoprotein, Type 4 Pilin"/>
    <property type="match status" value="1"/>
</dbReference>
<reference evidence="2 3" key="1">
    <citation type="submission" date="2021-06" db="EMBL/GenBank/DDBJ databases">
        <title>Complete genome of Haloferula helveola possessing various polysaccharide degrading enzymes.</title>
        <authorList>
            <person name="Takami H."/>
            <person name="Huang C."/>
            <person name="Hamasaki K."/>
        </authorList>
    </citation>
    <scope>NUCLEOTIDE SEQUENCE [LARGE SCALE GENOMIC DNA]</scope>
    <source>
        <strain evidence="2 3">CN-1</strain>
    </source>
</reference>
<evidence type="ECO:0008006" key="4">
    <source>
        <dbReference type="Google" id="ProtNLM"/>
    </source>
</evidence>
<proteinExistence type="predicted"/>
<gene>
    <name evidence="2" type="ORF">HAHE_19810</name>
</gene>
<organism evidence="2 3">
    <name type="scientific">Haloferula helveola</name>
    <dbReference type="NCBI Taxonomy" id="490095"/>
    <lineage>
        <taxon>Bacteria</taxon>
        <taxon>Pseudomonadati</taxon>
        <taxon>Verrucomicrobiota</taxon>
        <taxon>Verrucomicrobiia</taxon>
        <taxon>Verrucomicrobiales</taxon>
        <taxon>Verrucomicrobiaceae</taxon>
        <taxon>Haloferula</taxon>
    </lineage>
</organism>
<protein>
    <recommendedName>
        <fullName evidence="4">Type II secretion system protein GspG C-terminal domain-containing protein</fullName>
    </recommendedName>
</protein>
<evidence type="ECO:0000313" key="3">
    <source>
        <dbReference type="Proteomes" id="UP001374893"/>
    </source>
</evidence>
<sequence>MKRRTMILVGVATVVVAVIAVRPWDHEQPGTEVGDERDTSSGVTDRPQAGSRPVSTVKKQPVPPKEPVELPEMIALADRLNEKNRSAQDDLQVVEELIRSYLRYVGTVPEGGLNEEIVDGLRGNNPMKLIFVGKDHPKINEAGELLDRFGHPYYFHPVSRSEIEIRSAGSDGLLWSDDDVLFE</sequence>
<dbReference type="EMBL" id="AP024702">
    <property type="protein sequence ID" value="BCX48073.1"/>
    <property type="molecule type" value="Genomic_DNA"/>
</dbReference>